<sequence>MSEVSRILIANRGEIAVRIIRACNELNCSTVAVYSEADRMQPHVRMADEAYCIGAAPASESYLRIDKLLEVTKRSGADAIHPGYGFLAENADAARAFEDEGIVWIGPSAEAIHLMGDKLTARASAMEAGIPLVPGMRKNEAISDDDLIKGAEEVGYPLLIKAAAGGGGKGMRIVTKPEELEEGIRIARLESQASFGDDRVYLERFVTNARHVEIQILGDRYGNIIHLGERDCSLQRRHQKLIEESPSPVVDPELRAAMGEAALKAARAVGYYSAGTVEFVLDNNTKEFFFLEMNTRLQVEHTVTERVTGIDIVKEMIRIAQGKRLSIRQEEVEFNGWAIECRILAENPWQGFMPSIGEISGFSLPSGPGVRTDTGVGLGSEVTPYYDSLLAKIIIWDTSREEAIIRTCRALEEFQIAGIDTTIPFYIQLLKTPEFMGGGIHTRFLEDEYMITQVNSHERAKVAAVAATLLSHQKTKNAFVLGRRPVGEKWQQYARTVQLAARF</sequence>
<dbReference type="InterPro" id="IPR011761">
    <property type="entry name" value="ATP-grasp"/>
</dbReference>
<dbReference type="FunFam" id="3.30.1490.20:FF:000003">
    <property type="entry name" value="acetyl-CoA carboxylase isoform X1"/>
    <property type="match status" value="1"/>
</dbReference>
<proteinExistence type="predicted"/>
<accession>A0A934VPQ6</accession>
<evidence type="ECO:0000313" key="8">
    <source>
        <dbReference type="EMBL" id="MBK1877537.1"/>
    </source>
</evidence>
<evidence type="ECO:0000256" key="1">
    <source>
        <dbReference type="ARBA" id="ARBA00022598"/>
    </source>
</evidence>
<dbReference type="SUPFAM" id="SSF56059">
    <property type="entry name" value="Glutathione synthetase ATP-binding domain-like"/>
    <property type="match status" value="1"/>
</dbReference>
<gene>
    <name evidence="8" type="ORF">JIN87_11710</name>
</gene>
<dbReference type="SUPFAM" id="SSF51246">
    <property type="entry name" value="Rudiment single hybrid motif"/>
    <property type="match status" value="1"/>
</dbReference>
<dbReference type="InterPro" id="IPR005479">
    <property type="entry name" value="CPAse_ATP-bd"/>
</dbReference>
<dbReference type="PROSITE" id="PS00867">
    <property type="entry name" value="CPSASE_2"/>
    <property type="match status" value="1"/>
</dbReference>
<dbReference type="RefSeq" id="WP_200355749.1">
    <property type="nucleotide sequence ID" value="NZ_JAENIL010000019.1"/>
</dbReference>
<evidence type="ECO:0000259" key="7">
    <source>
        <dbReference type="PROSITE" id="PS50979"/>
    </source>
</evidence>
<dbReference type="PANTHER" id="PTHR18866:SF33">
    <property type="entry name" value="METHYLCROTONOYL-COA CARBOXYLASE SUBUNIT ALPHA, MITOCHONDRIAL-RELATED"/>
    <property type="match status" value="1"/>
</dbReference>
<dbReference type="PANTHER" id="PTHR18866">
    <property type="entry name" value="CARBOXYLASE:PYRUVATE/ACETYL-COA/PROPIONYL-COA CARBOXYLASE"/>
    <property type="match status" value="1"/>
</dbReference>
<dbReference type="PROSITE" id="PS50975">
    <property type="entry name" value="ATP_GRASP"/>
    <property type="match status" value="1"/>
</dbReference>
<dbReference type="GO" id="GO:0046872">
    <property type="term" value="F:metal ion binding"/>
    <property type="evidence" value="ECO:0007669"/>
    <property type="project" value="InterPro"/>
</dbReference>
<dbReference type="Pfam" id="PF02785">
    <property type="entry name" value="Biotin_carb_C"/>
    <property type="match status" value="1"/>
</dbReference>
<feature type="domain" description="Biotin carboxylation" evidence="7">
    <location>
        <begin position="3"/>
        <end position="450"/>
    </location>
</feature>
<name>A0A934VPQ6_9BACT</name>
<dbReference type="InterPro" id="IPR011764">
    <property type="entry name" value="Biotin_carboxylation_dom"/>
</dbReference>
<dbReference type="GO" id="GO:0016874">
    <property type="term" value="F:ligase activity"/>
    <property type="evidence" value="ECO:0007669"/>
    <property type="project" value="UniProtKB-KW"/>
</dbReference>
<dbReference type="Pfam" id="PF00289">
    <property type="entry name" value="Biotin_carb_N"/>
    <property type="match status" value="1"/>
</dbReference>
<keyword evidence="9" id="KW-1185">Reference proteome</keyword>
<reference evidence="8" key="1">
    <citation type="submission" date="2021-01" db="EMBL/GenBank/DDBJ databases">
        <title>Modified the classification status of verrucomicrobia.</title>
        <authorList>
            <person name="Feng X."/>
        </authorList>
    </citation>
    <scope>NUCLEOTIDE SEQUENCE</scope>
    <source>
        <strain evidence="8">KCTC 13126</strain>
    </source>
</reference>
<dbReference type="SMART" id="SM00878">
    <property type="entry name" value="Biotin_carb_C"/>
    <property type="match status" value="1"/>
</dbReference>
<keyword evidence="2 5" id="KW-0547">Nucleotide-binding</keyword>
<dbReference type="Gene3D" id="3.30.470.20">
    <property type="entry name" value="ATP-grasp fold, B domain"/>
    <property type="match status" value="1"/>
</dbReference>
<evidence type="ECO:0000256" key="2">
    <source>
        <dbReference type="ARBA" id="ARBA00022741"/>
    </source>
</evidence>
<dbReference type="InterPro" id="IPR016185">
    <property type="entry name" value="PreATP-grasp_dom_sf"/>
</dbReference>
<evidence type="ECO:0000256" key="4">
    <source>
        <dbReference type="ARBA" id="ARBA00023267"/>
    </source>
</evidence>
<dbReference type="FunFam" id="3.40.50.20:FF:000010">
    <property type="entry name" value="Propionyl-CoA carboxylase subunit alpha"/>
    <property type="match status" value="1"/>
</dbReference>
<evidence type="ECO:0000256" key="5">
    <source>
        <dbReference type="PROSITE-ProRule" id="PRU00409"/>
    </source>
</evidence>
<dbReference type="Pfam" id="PF02786">
    <property type="entry name" value="CPSase_L_D2"/>
    <property type="match status" value="1"/>
</dbReference>
<dbReference type="SUPFAM" id="SSF52440">
    <property type="entry name" value="PreATP-grasp domain"/>
    <property type="match status" value="1"/>
</dbReference>
<dbReference type="Proteomes" id="UP000617628">
    <property type="component" value="Unassembled WGS sequence"/>
</dbReference>
<keyword evidence="4" id="KW-0092">Biotin</keyword>
<evidence type="ECO:0000313" key="9">
    <source>
        <dbReference type="Proteomes" id="UP000617628"/>
    </source>
</evidence>
<organism evidence="8 9">
    <name type="scientific">Pelagicoccus mobilis</name>
    <dbReference type="NCBI Taxonomy" id="415221"/>
    <lineage>
        <taxon>Bacteria</taxon>
        <taxon>Pseudomonadati</taxon>
        <taxon>Verrucomicrobiota</taxon>
        <taxon>Opitutia</taxon>
        <taxon>Puniceicoccales</taxon>
        <taxon>Pelagicoccaceae</taxon>
        <taxon>Pelagicoccus</taxon>
    </lineage>
</organism>
<protein>
    <submittedName>
        <fullName evidence="8">Acetyl-CoA carboxylase biotin carboxylase subunit</fullName>
    </submittedName>
</protein>
<keyword evidence="3 5" id="KW-0067">ATP-binding</keyword>
<dbReference type="EMBL" id="JAENIL010000019">
    <property type="protein sequence ID" value="MBK1877537.1"/>
    <property type="molecule type" value="Genomic_DNA"/>
</dbReference>
<evidence type="ECO:0000256" key="3">
    <source>
        <dbReference type="ARBA" id="ARBA00022840"/>
    </source>
</evidence>
<dbReference type="InterPro" id="IPR011054">
    <property type="entry name" value="Rudment_hybrid_motif"/>
</dbReference>
<keyword evidence="1" id="KW-0436">Ligase</keyword>
<dbReference type="PROSITE" id="PS50979">
    <property type="entry name" value="BC"/>
    <property type="match status" value="1"/>
</dbReference>
<dbReference type="PROSITE" id="PS00866">
    <property type="entry name" value="CPSASE_1"/>
    <property type="match status" value="1"/>
</dbReference>
<dbReference type="NCBIfam" id="NF006367">
    <property type="entry name" value="PRK08591.1"/>
    <property type="match status" value="1"/>
</dbReference>
<dbReference type="AlphaFoldDB" id="A0A934VPQ6"/>
<dbReference type="InterPro" id="IPR005482">
    <property type="entry name" value="Biotin_COase_C"/>
</dbReference>
<feature type="domain" description="ATP-grasp" evidence="6">
    <location>
        <begin position="122"/>
        <end position="321"/>
    </location>
</feature>
<dbReference type="GO" id="GO:0005524">
    <property type="term" value="F:ATP binding"/>
    <property type="evidence" value="ECO:0007669"/>
    <property type="project" value="UniProtKB-UniRule"/>
</dbReference>
<dbReference type="InterPro" id="IPR050856">
    <property type="entry name" value="Biotin_carboxylase_complex"/>
</dbReference>
<dbReference type="InterPro" id="IPR005481">
    <property type="entry name" value="BC-like_N"/>
</dbReference>
<evidence type="ECO:0000259" key="6">
    <source>
        <dbReference type="PROSITE" id="PS50975"/>
    </source>
</evidence>
<dbReference type="FunFam" id="3.30.470.20:FF:000028">
    <property type="entry name" value="Methylcrotonoyl-CoA carboxylase subunit alpha, mitochondrial"/>
    <property type="match status" value="1"/>
</dbReference>
<comment type="caution">
    <text evidence="8">The sequence shown here is derived from an EMBL/GenBank/DDBJ whole genome shotgun (WGS) entry which is preliminary data.</text>
</comment>